<dbReference type="EMBL" id="CP129682">
    <property type="protein sequence ID" value="XDS49401.1"/>
    <property type="molecule type" value="Genomic_DNA"/>
</dbReference>
<protein>
    <submittedName>
        <fullName evidence="2">Uncharacterized protein</fullName>
    </submittedName>
</protein>
<evidence type="ECO:0000313" key="1">
    <source>
        <dbReference type="EMBL" id="XDS45816.1"/>
    </source>
</evidence>
<sequence length="80" mass="9391">MQQSKVNLAPSISFQERFIMSDLDWFSGAGRRPWTNSSNEQDSLAKQINFSFDYVEIMDLRNQSHSGYRAVHREDSWKAF</sequence>
<gene>
    <name evidence="2" type="ORF">QN216_03860</name>
    <name evidence="1" type="ORF">QN217_06585</name>
</gene>
<dbReference type="AlphaFoldDB" id="A0AB39UK56"/>
<name>A0AB39UK56_9BIFI</name>
<organism evidence="2">
    <name type="scientific">Bifidobacterium fermentum</name>
    <dbReference type="NCBI Taxonomy" id="3059035"/>
    <lineage>
        <taxon>Bacteria</taxon>
        <taxon>Bacillati</taxon>
        <taxon>Actinomycetota</taxon>
        <taxon>Actinomycetes</taxon>
        <taxon>Bifidobacteriales</taxon>
        <taxon>Bifidobacteriaceae</taxon>
        <taxon>Bifidobacterium</taxon>
    </lineage>
</organism>
<proteinExistence type="predicted"/>
<dbReference type="EMBL" id="CP129675">
    <property type="protein sequence ID" value="XDS45816.1"/>
    <property type="molecule type" value="Genomic_DNA"/>
</dbReference>
<evidence type="ECO:0000313" key="2">
    <source>
        <dbReference type="EMBL" id="XDS49401.1"/>
    </source>
</evidence>
<accession>A0AB39UK56</accession>
<reference evidence="2" key="1">
    <citation type="submission" date="2023-07" db="EMBL/GenBank/DDBJ databases">
        <title>Bifidobacterium aquikefiriaerophilum sp. nov. and Bifidobacterium eccum sp. nov., isolated from water kefir.</title>
        <authorList>
            <person name="Breselge S."/>
            <person name="Bellassi P."/>
            <person name="Barcenilla C."/>
            <person name="Alvarez-Ordonez A."/>
            <person name="Morelli L."/>
            <person name="Cotter P.D."/>
        </authorList>
    </citation>
    <scope>NUCLEOTIDE SEQUENCE</scope>
    <source>
        <strain evidence="2">WK013_4_14</strain>
        <strain evidence="1">WK048_4_13</strain>
    </source>
</reference>
<dbReference type="RefSeq" id="WP_369342854.1">
    <property type="nucleotide sequence ID" value="NZ_CP129675.1"/>
</dbReference>